<organism evidence="2 3">
    <name type="scientific">Halococcus salifodinae DSM 8989</name>
    <dbReference type="NCBI Taxonomy" id="1227456"/>
    <lineage>
        <taxon>Archaea</taxon>
        <taxon>Methanobacteriati</taxon>
        <taxon>Methanobacteriota</taxon>
        <taxon>Stenosarchaea group</taxon>
        <taxon>Halobacteria</taxon>
        <taxon>Halobacteriales</taxon>
        <taxon>Halococcaceae</taxon>
        <taxon>Halococcus</taxon>
    </lineage>
</organism>
<evidence type="ECO:0000256" key="1">
    <source>
        <dbReference type="SAM" id="Phobius"/>
    </source>
</evidence>
<evidence type="ECO:0000313" key="3">
    <source>
        <dbReference type="Proteomes" id="UP000011625"/>
    </source>
</evidence>
<protein>
    <submittedName>
        <fullName evidence="2">Uncharacterized protein</fullName>
    </submittedName>
</protein>
<dbReference type="AlphaFoldDB" id="M0MUY9"/>
<reference evidence="2 3" key="1">
    <citation type="journal article" date="2014" name="PLoS Genet.">
        <title>Phylogenetically driven sequencing of extremely halophilic archaea reveals strategies for static and dynamic osmo-response.</title>
        <authorList>
            <person name="Becker E.A."/>
            <person name="Seitzer P.M."/>
            <person name="Tritt A."/>
            <person name="Larsen D."/>
            <person name="Krusor M."/>
            <person name="Yao A.I."/>
            <person name="Wu D."/>
            <person name="Madern D."/>
            <person name="Eisen J.A."/>
            <person name="Darling A.E."/>
            <person name="Facciotti M.T."/>
        </authorList>
    </citation>
    <scope>NUCLEOTIDE SEQUENCE [LARGE SCALE GENOMIC DNA]</scope>
    <source>
        <strain evidence="2 3">DSM 8989</strain>
    </source>
</reference>
<evidence type="ECO:0000313" key="2">
    <source>
        <dbReference type="EMBL" id="EMA48594.1"/>
    </source>
</evidence>
<comment type="caution">
    <text evidence="2">The sequence shown here is derived from an EMBL/GenBank/DDBJ whole genome shotgun (WGS) entry which is preliminary data.</text>
</comment>
<sequence>MFDLGGSVQQIRTSGNDTLDVVDATGCMALGEPFGVTVVAFESLVVAITSVFVSLFEIRRDGSMNERGSEPV</sequence>
<accession>M0MUY9</accession>
<proteinExistence type="predicted"/>
<keyword evidence="1" id="KW-1133">Transmembrane helix</keyword>
<keyword evidence="1" id="KW-0472">Membrane</keyword>
<gene>
    <name evidence="2" type="ORF">C450_19301</name>
</gene>
<feature type="transmembrane region" description="Helical" evidence="1">
    <location>
        <begin position="38"/>
        <end position="58"/>
    </location>
</feature>
<keyword evidence="1" id="KW-0812">Transmembrane</keyword>
<name>M0MUY9_9EURY</name>
<dbReference type="RefSeq" id="WP_005046307.1">
    <property type="nucleotide sequence ID" value="NZ_AOME01000088.1"/>
</dbReference>
<dbReference type="EMBL" id="AOME01000088">
    <property type="protein sequence ID" value="EMA48594.1"/>
    <property type="molecule type" value="Genomic_DNA"/>
</dbReference>
<dbReference type="Proteomes" id="UP000011625">
    <property type="component" value="Unassembled WGS sequence"/>
</dbReference>
<keyword evidence="3" id="KW-1185">Reference proteome</keyword>